<protein>
    <submittedName>
        <fullName evidence="3">Uncharacterized protein</fullName>
    </submittedName>
</protein>
<evidence type="ECO:0000313" key="4">
    <source>
        <dbReference type="Proteomes" id="UP000585905"/>
    </source>
</evidence>
<sequence>MKKVLSTAFATALVATGLVLGGASAASAAHCIDSTGTSPGFSWFGDHARASTDAEGSKAGPHMVASGASNCLETTGNPSERSSNR</sequence>
<organism evidence="3 4">
    <name type="scientific">Microcella alkalica</name>
    <dbReference type="NCBI Taxonomy" id="355930"/>
    <lineage>
        <taxon>Bacteria</taxon>
        <taxon>Bacillati</taxon>
        <taxon>Actinomycetota</taxon>
        <taxon>Actinomycetes</taxon>
        <taxon>Micrococcales</taxon>
        <taxon>Microbacteriaceae</taxon>
        <taxon>Microcella</taxon>
    </lineage>
</organism>
<feature type="chain" id="PRO_5032285353" evidence="2">
    <location>
        <begin position="29"/>
        <end position="85"/>
    </location>
</feature>
<evidence type="ECO:0000313" key="3">
    <source>
        <dbReference type="EMBL" id="MBA8847215.1"/>
    </source>
</evidence>
<keyword evidence="4" id="KW-1185">Reference proteome</keyword>
<evidence type="ECO:0000256" key="2">
    <source>
        <dbReference type="SAM" id="SignalP"/>
    </source>
</evidence>
<evidence type="ECO:0000256" key="1">
    <source>
        <dbReference type="SAM" id="MobiDB-lite"/>
    </source>
</evidence>
<dbReference type="EMBL" id="JACGWX010000001">
    <property type="protein sequence ID" value="MBA8847215.1"/>
    <property type="molecule type" value="Genomic_DNA"/>
</dbReference>
<keyword evidence="2" id="KW-0732">Signal</keyword>
<accession>A0A839ED07</accession>
<comment type="caution">
    <text evidence="3">The sequence shown here is derived from an EMBL/GenBank/DDBJ whole genome shotgun (WGS) entry which is preliminary data.</text>
</comment>
<proteinExistence type="predicted"/>
<reference evidence="3 4" key="1">
    <citation type="submission" date="2020-07" db="EMBL/GenBank/DDBJ databases">
        <title>Sequencing the genomes of 1000 actinobacteria strains.</title>
        <authorList>
            <person name="Klenk H.-P."/>
        </authorList>
    </citation>
    <scope>NUCLEOTIDE SEQUENCE [LARGE SCALE GENOMIC DNA]</scope>
    <source>
        <strain evidence="3 4">DSM 19663</strain>
    </source>
</reference>
<feature type="signal peptide" evidence="2">
    <location>
        <begin position="1"/>
        <end position="28"/>
    </location>
</feature>
<feature type="region of interest" description="Disordered" evidence="1">
    <location>
        <begin position="51"/>
        <end position="85"/>
    </location>
</feature>
<dbReference type="Proteomes" id="UP000585905">
    <property type="component" value="Unassembled WGS sequence"/>
</dbReference>
<gene>
    <name evidence="3" type="ORF">FHX53_000779</name>
</gene>
<dbReference type="AlphaFoldDB" id="A0A839ED07"/>
<feature type="compositionally biased region" description="Polar residues" evidence="1">
    <location>
        <begin position="67"/>
        <end position="85"/>
    </location>
</feature>
<name>A0A839ED07_9MICO</name>
<dbReference type="RefSeq" id="WP_182490011.1">
    <property type="nucleotide sequence ID" value="NZ_BAAAOV010000005.1"/>
</dbReference>